<dbReference type="Proteomes" id="UP001500621">
    <property type="component" value="Unassembled WGS sequence"/>
</dbReference>
<feature type="domain" description="HTH deoR-type" evidence="3">
    <location>
        <begin position="2"/>
        <end position="67"/>
    </location>
</feature>
<evidence type="ECO:0000259" key="3">
    <source>
        <dbReference type="PROSITE" id="PS51000"/>
    </source>
</evidence>
<evidence type="ECO:0000313" key="4">
    <source>
        <dbReference type="EMBL" id="GAA4677082.1"/>
    </source>
</evidence>
<organism evidence="4 5">
    <name type="scientific">Nocardioides nanhaiensis</name>
    <dbReference type="NCBI Taxonomy" id="1476871"/>
    <lineage>
        <taxon>Bacteria</taxon>
        <taxon>Bacillati</taxon>
        <taxon>Actinomycetota</taxon>
        <taxon>Actinomycetes</taxon>
        <taxon>Propionibacteriales</taxon>
        <taxon>Nocardioidaceae</taxon>
        <taxon>Nocardioides</taxon>
    </lineage>
</organism>
<gene>
    <name evidence="4" type="ORF">GCM10023226_12920</name>
</gene>
<protein>
    <submittedName>
        <fullName evidence="4">WYL domain-containing protein</fullName>
    </submittedName>
</protein>
<dbReference type="PROSITE" id="PS51000">
    <property type="entry name" value="HTH_DEOR_2"/>
    <property type="match status" value="1"/>
</dbReference>
<dbReference type="Gene3D" id="1.10.10.10">
    <property type="entry name" value="Winged helix-like DNA-binding domain superfamily/Winged helix DNA-binding domain"/>
    <property type="match status" value="1"/>
</dbReference>
<dbReference type="EMBL" id="BAABIM010000001">
    <property type="protein sequence ID" value="GAA4677082.1"/>
    <property type="molecule type" value="Genomic_DNA"/>
</dbReference>
<keyword evidence="1" id="KW-0805">Transcription regulation</keyword>
<dbReference type="SMART" id="SM00420">
    <property type="entry name" value="HTH_DEOR"/>
    <property type="match status" value="1"/>
</dbReference>
<evidence type="ECO:0000256" key="2">
    <source>
        <dbReference type="ARBA" id="ARBA00023163"/>
    </source>
</evidence>
<dbReference type="InterPro" id="IPR057727">
    <property type="entry name" value="WCX_dom"/>
</dbReference>
<evidence type="ECO:0000313" key="5">
    <source>
        <dbReference type="Proteomes" id="UP001500621"/>
    </source>
</evidence>
<dbReference type="RefSeq" id="WP_345263822.1">
    <property type="nucleotide sequence ID" value="NZ_BAABIM010000001.1"/>
</dbReference>
<dbReference type="InterPro" id="IPR013196">
    <property type="entry name" value="HTH_11"/>
</dbReference>
<dbReference type="PIRSF" id="PIRSF016838">
    <property type="entry name" value="PafC"/>
    <property type="match status" value="1"/>
</dbReference>
<evidence type="ECO:0000256" key="1">
    <source>
        <dbReference type="ARBA" id="ARBA00023015"/>
    </source>
</evidence>
<name>A0ABP8W0P2_9ACTN</name>
<proteinExistence type="predicted"/>
<comment type="caution">
    <text evidence="4">The sequence shown here is derived from an EMBL/GenBank/DDBJ whole genome shotgun (WGS) entry which is preliminary data.</text>
</comment>
<dbReference type="InterPro" id="IPR036388">
    <property type="entry name" value="WH-like_DNA-bd_sf"/>
</dbReference>
<accession>A0ABP8W0P2</accession>
<dbReference type="InterPro" id="IPR051534">
    <property type="entry name" value="CBASS_pafABC_assoc_protein"/>
</dbReference>
<dbReference type="Pfam" id="PF13280">
    <property type="entry name" value="WYL"/>
    <property type="match status" value="1"/>
</dbReference>
<dbReference type="InterPro" id="IPR028349">
    <property type="entry name" value="PafC-like"/>
</dbReference>
<dbReference type="Pfam" id="PF25583">
    <property type="entry name" value="WCX"/>
    <property type="match status" value="1"/>
</dbReference>
<keyword evidence="5" id="KW-1185">Reference proteome</keyword>
<dbReference type="PANTHER" id="PTHR34580">
    <property type="match status" value="1"/>
</dbReference>
<reference evidence="5" key="1">
    <citation type="journal article" date="2019" name="Int. J. Syst. Evol. Microbiol.">
        <title>The Global Catalogue of Microorganisms (GCM) 10K type strain sequencing project: providing services to taxonomists for standard genome sequencing and annotation.</title>
        <authorList>
            <consortium name="The Broad Institute Genomics Platform"/>
            <consortium name="The Broad Institute Genome Sequencing Center for Infectious Disease"/>
            <person name="Wu L."/>
            <person name="Ma J."/>
        </authorList>
    </citation>
    <scope>NUCLEOTIDE SEQUENCE [LARGE SCALE GENOMIC DNA]</scope>
    <source>
        <strain evidence="5">JCM 18127</strain>
    </source>
</reference>
<dbReference type="PROSITE" id="PS52050">
    <property type="entry name" value="WYL"/>
    <property type="match status" value="1"/>
</dbReference>
<keyword evidence="2" id="KW-0804">Transcription</keyword>
<dbReference type="InterPro" id="IPR026881">
    <property type="entry name" value="WYL_dom"/>
</dbReference>
<dbReference type="PANTHER" id="PTHR34580:SF1">
    <property type="entry name" value="PROTEIN PAFC"/>
    <property type="match status" value="1"/>
</dbReference>
<dbReference type="InterPro" id="IPR001034">
    <property type="entry name" value="DeoR_HTH"/>
</dbReference>
<dbReference type="InterPro" id="IPR036390">
    <property type="entry name" value="WH_DNA-bd_sf"/>
</dbReference>
<dbReference type="SUPFAM" id="SSF46785">
    <property type="entry name" value="Winged helix' DNA-binding domain"/>
    <property type="match status" value="1"/>
</dbReference>
<sequence>MRADRLVAALLLLQQRGRVTAAEVADELEVSVPTARRDLEALAASGVPVYPQRGRGGGWQLVGGARTDLSGLTASEAEGLLWLLGPAAGGSPATRTVVRKLLRALPAPLREGAEAAGRAVVVDPRRWGGEDELAEPAALGAWREAVLRRRRVRLHYRDARGRVSERAVDPWGVVEKDGTWYLLGGTAAGRRTFRLERVQEIEVTDEQAQVPADLDLARDWAATVEEVERRRSGVRAVLETEQRWLGVLRTQFGRHLEVLQEQAGEPRDRHPERVRVRVAASSTLDLARVLAGWGSDVVVLEPPELRDHLLRIGRALVAANVHDDTKE</sequence>
<dbReference type="Pfam" id="PF08279">
    <property type="entry name" value="HTH_11"/>
    <property type="match status" value="1"/>
</dbReference>